<evidence type="ECO:0008006" key="4">
    <source>
        <dbReference type="Google" id="ProtNLM"/>
    </source>
</evidence>
<dbReference type="EMBL" id="LFEH01000055">
    <property type="protein sequence ID" value="KMS78328.1"/>
    <property type="molecule type" value="Genomic_DNA"/>
</dbReference>
<proteinExistence type="predicted"/>
<feature type="region of interest" description="Disordered" evidence="1">
    <location>
        <begin position="61"/>
        <end position="81"/>
    </location>
</feature>
<organism evidence="2 3">
    <name type="scientific">Streptomyces leeuwenhoekii</name>
    <dbReference type="NCBI Taxonomy" id="1437453"/>
    <lineage>
        <taxon>Bacteria</taxon>
        <taxon>Bacillati</taxon>
        <taxon>Actinomycetota</taxon>
        <taxon>Actinomycetes</taxon>
        <taxon>Kitasatosporales</taxon>
        <taxon>Streptomycetaceae</taxon>
        <taxon>Streptomyces</taxon>
    </lineage>
</organism>
<gene>
    <name evidence="2" type="ORF">ACH49_16740</name>
</gene>
<evidence type="ECO:0000313" key="3">
    <source>
        <dbReference type="Proteomes" id="UP000037274"/>
    </source>
</evidence>
<evidence type="ECO:0000256" key="1">
    <source>
        <dbReference type="SAM" id="MobiDB-lite"/>
    </source>
</evidence>
<keyword evidence="3" id="KW-1185">Reference proteome</keyword>
<comment type="caution">
    <text evidence="2">The sequence shown here is derived from an EMBL/GenBank/DDBJ whole genome shotgun (WGS) entry which is preliminary data.</text>
</comment>
<dbReference type="RefSeq" id="WP_048573171.1">
    <property type="nucleotide sequence ID" value="NZ_LFEH01000055.1"/>
</dbReference>
<protein>
    <recommendedName>
        <fullName evidence="4">HNH endonuclease</fullName>
    </recommendedName>
</protein>
<sequence>MNRQQILDLYAWEEGVCFRCPSKGLVPTAHVETIRPSAGGVQDVRACRDCILQMEADRKSAAARRGRPYSPGRIGIDDEGD</sequence>
<accession>A0ABR5HX97</accession>
<dbReference type="Proteomes" id="UP000037274">
    <property type="component" value="Unassembled WGS sequence"/>
</dbReference>
<name>A0ABR5HX97_STRLW</name>
<reference evidence="2 3" key="1">
    <citation type="submission" date="2015-06" db="EMBL/GenBank/DDBJ databases">
        <title>Draft genome sequence of Streptomyces leeuwenhoekii C58, which produces the novel lasso peptide, chaxapeptin.</title>
        <authorList>
            <person name="Yi Y."/>
            <person name="Hai D."/>
            <person name="Jaspars M."/>
            <person name="Sheng H."/>
            <person name="Rateb M.E."/>
            <person name="Bull A."/>
            <person name="Goodfellow M."/>
            <person name="Asenjo J.A."/>
            <person name="Ebel R."/>
        </authorList>
    </citation>
    <scope>NUCLEOTIDE SEQUENCE [LARGE SCALE GENOMIC DNA]</scope>
    <source>
        <strain evidence="2 3">C58</strain>
    </source>
</reference>
<evidence type="ECO:0000313" key="2">
    <source>
        <dbReference type="EMBL" id="KMS78328.1"/>
    </source>
</evidence>